<dbReference type="SUPFAM" id="SSF51391">
    <property type="entry name" value="Thiamin phosphate synthase"/>
    <property type="match status" value="1"/>
</dbReference>
<organism evidence="2">
    <name type="scientific">hydrothermal vent metagenome</name>
    <dbReference type="NCBI Taxonomy" id="652676"/>
    <lineage>
        <taxon>unclassified sequences</taxon>
        <taxon>metagenomes</taxon>
        <taxon>ecological metagenomes</taxon>
    </lineage>
</organism>
<evidence type="ECO:0000313" key="2">
    <source>
        <dbReference type="EMBL" id="VAW18301.1"/>
    </source>
</evidence>
<dbReference type="GO" id="GO:0009228">
    <property type="term" value="P:thiamine biosynthetic process"/>
    <property type="evidence" value="ECO:0007669"/>
    <property type="project" value="UniProtKB-KW"/>
</dbReference>
<accession>A0A3B0TI02</accession>
<dbReference type="Pfam" id="PF02581">
    <property type="entry name" value="TMP-TENI"/>
    <property type="match status" value="1"/>
</dbReference>
<gene>
    <name evidence="2" type="ORF">MNBD_ALPHA12-2252</name>
</gene>
<dbReference type="EMBL" id="UOEO01000087">
    <property type="protein sequence ID" value="VAW18301.1"/>
    <property type="molecule type" value="Genomic_DNA"/>
</dbReference>
<reference evidence="2" key="1">
    <citation type="submission" date="2018-06" db="EMBL/GenBank/DDBJ databases">
        <authorList>
            <person name="Zhirakovskaya E."/>
        </authorList>
    </citation>
    <scope>NUCLEOTIDE SEQUENCE</scope>
</reference>
<protein>
    <recommendedName>
        <fullName evidence="1">Thiamine phosphate synthase/TenI domain-containing protein</fullName>
    </recommendedName>
</protein>
<dbReference type="InterPro" id="IPR036206">
    <property type="entry name" value="ThiamineP_synth_sf"/>
</dbReference>
<dbReference type="InterPro" id="IPR022998">
    <property type="entry name" value="ThiamineP_synth_TenI"/>
</dbReference>
<feature type="domain" description="Thiamine phosphate synthase/TenI" evidence="1">
    <location>
        <begin position="19"/>
        <end position="158"/>
    </location>
</feature>
<evidence type="ECO:0000259" key="1">
    <source>
        <dbReference type="Pfam" id="PF02581"/>
    </source>
</evidence>
<dbReference type="Gene3D" id="3.20.20.70">
    <property type="entry name" value="Aldolase class I"/>
    <property type="match status" value="1"/>
</dbReference>
<name>A0A3B0TI02_9ZZZZ</name>
<dbReference type="CDD" id="cd00564">
    <property type="entry name" value="TMP_TenI"/>
    <property type="match status" value="1"/>
</dbReference>
<proteinExistence type="predicted"/>
<dbReference type="InterPro" id="IPR013785">
    <property type="entry name" value="Aldolase_TIM"/>
</dbReference>
<sequence length="204" mass="22182">MQIYLTMPDSLFEQLPAERQKFLADLKAVLETSLVSAALIERHDLSEGDYKDLVGQIAPIIQTHECALLLDGSPALVRDLKADGVHVTSGQRGFSEATNALKPDFIVGAGNINSRHEAMLRGEAGADYLSFGSPVRPPETEQIELAQWWSEMFEIPCVLFYPSTPLDRLVPIRCEFIGLGENLWSDPAGPAAAIRTFAKGAGGS</sequence>
<dbReference type="AlphaFoldDB" id="A0A3B0TI02"/>